<dbReference type="AlphaFoldDB" id="A0A6A4H8C0"/>
<dbReference type="EMBL" id="ML769549">
    <property type="protein sequence ID" value="KAE9394462.1"/>
    <property type="molecule type" value="Genomic_DNA"/>
</dbReference>
<keyword evidence="2" id="KW-1185">Reference proteome</keyword>
<reference evidence="1" key="1">
    <citation type="journal article" date="2019" name="Environ. Microbiol.">
        <title>Fungal ecological strategies reflected in gene transcription - a case study of two litter decomposers.</title>
        <authorList>
            <person name="Barbi F."/>
            <person name="Kohler A."/>
            <person name="Barry K."/>
            <person name="Baskaran P."/>
            <person name="Daum C."/>
            <person name="Fauchery L."/>
            <person name="Ihrmark K."/>
            <person name="Kuo A."/>
            <person name="LaButti K."/>
            <person name="Lipzen A."/>
            <person name="Morin E."/>
            <person name="Grigoriev I.V."/>
            <person name="Henrissat B."/>
            <person name="Lindahl B."/>
            <person name="Martin F."/>
        </authorList>
    </citation>
    <scope>NUCLEOTIDE SEQUENCE</scope>
    <source>
        <strain evidence="1">JB14</strain>
    </source>
</reference>
<accession>A0A6A4H8C0</accession>
<protein>
    <submittedName>
        <fullName evidence="1">Uncharacterized protein</fullName>
    </submittedName>
</protein>
<organism evidence="1 2">
    <name type="scientific">Gymnopus androsaceus JB14</name>
    <dbReference type="NCBI Taxonomy" id="1447944"/>
    <lineage>
        <taxon>Eukaryota</taxon>
        <taxon>Fungi</taxon>
        <taxon>Dikarya</taxon>
        <taxon>Basidiomycota</taxon>
        <taxon>Agaricomycotina</taxon>
        <taxon>Agaricomycetes</taxon>
        <taxon>Agaricomycetidae</taxon>
        <taxon>Agaricales</taxon>
        <taxon>Marasmiineae</taxon>
        <taxon>Omphalotaceae</taxon>
        <taxon>Gymnopus</taxon>
    </lineage>
</organism>
<evidence type="ECO:0000313" key="2">
    <source>
        <dbReference type="Proteomes" id="UP000799118"/>
    </source>
</evidence>
<name>A0A6A4H8C0_9AGAR</name>
<gene>
    <name evidence="1" type="ORF">BT96DRAFT_923500</name>
</gene>
<sequence>MSLFELASQKIAGRAIKSALTSATFLSYNTPQQSFLPCSVINSSCESLPYFSIEVRSLY</sequence>
<proteinExistence type="predicted"/>
<dbReference type="Proteomes" id="UP000799118">
    <property type="component" value="Unassembled WGS sequence"/>
</dbReference>
<evidence type="ECO:0000313" key="1">
    <source>
        <dbReference type="EMBL" id="KAE9394462.1"/>
    </source>
</evidence>